<comment type="caution">
    <text evidence="1">The sequence shown here is derived from an EMBL/GenBank/DDBJ whole genome shotgun (WGS) entry which is preliminary data.</text>
</comment>
<keyword evidence="2" id="KW-1185">Reference proteome</keyword>
<feature type="non-terminal residue" evidence="1">
    <location>
        <position position="68"/>
    </location>
</feature>
<dbReference type="Proteomes" id="UP001476798">
    <property type="component" value="Unassembled WGS sequence"/>
</dbReference>
<organism evidence="1 2">
    <name type="scientific">Goodea atripinnis</name>
    <dbReference type="NCBI Taxonomy" id="208336"/>
    <lineage>
        <taxon>Eukaryota</taxon>
        <taxon>Metazoa</taxon>
        <taxon>Chordata</taxon>
        <taxon>Craniata</taxon>
        <taxon>Vertebrata</taxon>
        <taxon>Euteleostomi</taxon>
        <taxon>Actinopterygii</taxon>
        <taxon>Neopterygii</taxon>
        <taxon>Teleostei</taxon>
        <taxon>Neoteleostei</taxon>
        <taxon>Acanthomorphata</taxon>
        <taxon>Ovalentaria</taxon>
        <taxon>Atherinomorphae</taxon>
        <taxon>Cyprinodontiformes</taxon>
        <taxon>Goodeidae</taxon>
        <taxon>Goodea</taxon>
    </lineage>
</organism>
<gene>
    <name evidence="1" type="ORF">GOODEAATRI_034138</name>
</gene>
<protein>
    <submittedName>
        <fullName evidence="1">Uncharacterized protein</fullName>
    </submittedName>
</protein>
<proteinExistence type="predicted"/>
<accession>A0ABV0N6E9</accession>
<sequence>MDLWEDPARPCHALAPCMDAALGNIVQHDVQVHYMSNISPAFRPLFAHGDPLCCLPRALNGREFHVVG</sequence>
<evidence type="ECO:0000313" key="2">
    <source>
        <dbReference type="Proteomes" id="UP001476798"/>
    </source>
</evidence>
<reference evidence="1 2" key="1">
    <citation type="submission" date="2021-06" db="EMBL/GenBank/DDBJ databases">
        <authorList>
            <person name="Palmer J.M."/>
        </authorList>
    </citation>
    <scope>NUCLEOTIDE SEQUENCE [LARGE SCALE GENOMIC DNA]</scope>
    <source>
        <strain evidence="1 2">GA_2019</strain>
        <tissue evidence="1">Muscle</tissue>
    </source>
</reference>
<name>A0ABV0N6E9_9TELE</name>
<dbReference type="EMBL" id="JAHRIO010028046">
    <property type="protein sequence ID" value="MEQ2166984.1"/>
    <property type="molecule type" value="Genomic_DNA"/>
</dbReference>
<evidence type="ECO:0000313" key="1">
    <source>
        <dbReference type="EMBL" id="MEQ2166984.1"/>
    </source>
</evidence>